<sequence length="170" mass="19917">MSARLSTAIRIGEAARGIFRKTQSFPGPEFGKHGELGESEHVGVEPMLLALSMELALKAWFVFDYDDPKVVKSHNLMRLFDSLKPESQEKLDAEFKRSVLPYHPIAFSIDYSIRHILYQHQDAFTDWRYLHEAEKSMMFDQGAFEATLEMVLREFEKRYRIERVMPIWQS</sequence>
<dbReference type="AlphaFoldDB" id="A0A7W6MHT3"/>
<protein>
    <recommendedName>
        <fullName evidence="3">HEPN domain-containing protein</fullName>
    </recommendedName>
</protein>
<gene>
    <name evidence="1" type="ORF">GGD53_002364</name>
</gene>
<evidence type="ECO:0000313" key="1">
    <source>
        <dbReference type="EMBL" id="MBB4192207.1"/>
    </source>
</evidence>
<dbReference type="EMBL" id="JACIFV010000006">
    <property type="protein sequence ID" value="MBB4192207.1"/>
    <property type="molecule type" value="Genomic_DNA"/>
</dbReference>
<dbReference type="Proteomes" id="UP000524492">
    <property type="component" value="Unassembled WGS sequence"/>
</dbReference>
<organism evidence="1 2">
    <name type="scientific">Rhizobium aethiopicum</name>
    <dbReference type="NCBI Taxonomy" id="1138170"/>
    <lineage>
        <taxon>Bacteria</taxon>
        <taxon>Pseudomonadati</taxon>
        <taxon>Pseudomonadota</taxon>
        <taxon>Alphaproteobacteria</taxon>
        <taxon>Hyphomicrobiales</taxon>
        <taxon>Rhizobiaceae</taxon>
        <taxon>Rhizobium/Agrobacterium group</taxon>
        <taxon>Rhizobium</taxon>
    </lineage>
</organism>
<evidence type="ECO:0008006" key="3">
    <source>
        <dbReference type="Google" id="ProtNLM"/>
    </source>
</evidence>
<dbReference type="RefSeq" id="WP_184455998.1">
    <property type="nucleotide sequence ID" value="NZ_JACIFV010000006.1"/>
</dbReference>
<proteinExistence type="predicted"/>
<evidence type="ECO:0000313" key="2">
    <source>
        <dbReference type="Proteomes" id="UP000524492"/>
    </source>
</evidence>
<keyword evidence="2" id="KW-1185">Reference proteome</keyword>
<comment type="caution">
    <text evidence="1">The sequence shown here is derived from an EMBL/GenBank/DDBJ whole genome shotgun (WGS) entry which is preliminary data.</text>
</comment>
<reference evidence="1 2" key="1">
    <citation type="submission" date="2020-08" db="EMBL/GenBank/DDBJ databases">
        <title>Genomic Encyclopedia of Type Strains, Phase IV (KMG-V): Genome sequencing to study the core and pangenomes of soil and plant-associated prokaryotes.</title>
        <authorList>
            <person name="Whitman W."/>
        </authorList>
    </citation>
    <scope>NUCLEOTIDE SEQUENCE [LARGE SCALE GENOMIC DNA]</scope>
    <source>
        <strain evidence="1 2">SEMIA 4074</strain>
    </source>
</reference>
<accession>A0A7W6MHT3</accession>
<name>A0A7W6MHT3_9HYPH</name>